<dbReference type="EC" id="2.3.1.9" evidence="2"/>
<dbReference type="PANTHER" id="PTHR18919:SF107">
    <property type="entry name" value="ACETYL-COA ACETYLTRANSFERASE, CYTOSOLIC"/>
    <property type="match status" value="1"/>
</dbReference>
<feature type="domain" description="Thiolase N-terminal" evidence="7">
    <location>
        <begin position="6"/>
        <end position="259"/>
    </location>
</feature>
<organism evidence="9 10">
    <name type="scientific">Guptibacillus hwajinpoensis</name>
    <dbReference type="NCBI Taxonomy" id="208199"/>
    <lineage>
        <taxon>Bacteria</taxon>
        <taxon>Bacillati</taxon>
        <taxon>Bacillota</taxon>
        <taxon>Bacilli</taxon>
        <taxon>Bacillales</taxon>
        <taxon>Guptibacillaceae</taxon>
        <taxon>Guptibacillus</taxon>
    </lineage>
</organism>
<comment type="caution">
    <text evidence="9">The sequence shown here is derived from an EMBL/GenBank/DDBJ whole genome shotgun (WGS) entry which is preliminary data.</text>
</comment>
<dbReference type="InterPro" id="IPR020613">
    <property type="entry name" value="Thiolase_CS"/>
</dbReference>
<evidence type="ECO:0000259" key="7">
    <source>
        <dbReference type="Pfam" id="PF00108"/>
    </source>
</evidence>
<dbReference type="RefSeq" id="WP_301551471.1">
    <property type="nucleotide sequence ID" value="NZ_JAQRMZ010000003.1"/>
</dbReference>
<evidence type="ECO:0000256" key="1">
    <source>
        <dbReference type="ARBA" id="ARBA00010982"/>
    </source>
</evidence>
<keyword evidence="4 6" id="KW-0012">Acyltransferase</keyword>
<reference evidence="9" key="1">
    <citation type="submission" date="2023-07" db="EMBL/GenBank/DDBJ databases">
        <title>Genomic Encyclopedia of Type Strains, Phase IV (KMG-IV): sequencing the most valuable type-strain genomes for metagenomic binning, comparative biology and taxonomic classification.</title>
        <authorList>
            <person name="Goeker M."/>
        </authorList>
    </citation>
    <scope>NUCLEOTIDE SEQUENCE [LARGE SCALE GENOMIC DNA]</scope>
    <source>
        <strain evidence="9">JSM 076093</strain>
    </source>
</reference>
<evidence type="ECO:0000256" key="5">
    <source>
        <dbReference type="ARBA" id="ARBA00030755"/>
    </source>
</evidence>
<feature type="domain" description="Thiolase C-terminal" evidence="8">
    <location>
        <begin position="266"/>
        <end position="388"/>
    </location>
</feature>
<dbReference type="Gene3D" id="3.40.47.10">
    <property type="match status" value="1"/>
</dbReference>
<accession>A0ABU0K1S7</accession>
<keyword evidence="3 6" id="KW-0808">Transferase</keyword>
<dbReference type="Proteomes" id="UP001226720">
    <property type="component" value="Unassembled WGS sequence"/>
</dbReference>
<dbReference type="Pfam" id="PF00108">
    <property type="entry name" value="Thiolase_N"/>
    <property type="match status" value="1"/>
</dbReference>
<evidence type="ECO:0000259" key="8">
    <source>
        <dbReference type="Pfam" id="PF02803"/>
    </source>
</evidence>
<dbReference type="Pfam" id="PF02803">
    <property type="entry name" value="Thiolase_C"/>
    <property type="match status" value="1"/>
</dbReference>
<dbReference type="PROSITE" id="PS00099">
    <property type="entry name" value="THIOLASE_3"/>
    <property type="match status" value="1"/>
</dbReference>
<dbReference type="InterPro" id="IPR020617">
    <property type="entry name" value="Thiolase_C"/>
</dbReference>
<dbReference type="PROSITE" id="PS00737">
    <property type="entry name" value="THIOLASE_2"/>
    <property type="match status" value="1"/>
</dbReference>
<dbReference type="PIRSF" id="PIRSF000429">
    <property type="entry name" value="Ac-CoA_Ac_transf"/>
    <property type="match status" value="1"/>
</dbReference>
<dbReference type="EMBL" id="JAUSWM010000003">
    <property type="protein sequence ID" value="MDQ0483303.1"/>
    <property type="molecule type" value="Genomic_DNA"/>
</dbReference>
<name>A0ABU0K1S7_9BACL</name>
<dbReference type="InterPro" id="IPR016039">
    <property type="entry name" value="Thiolase-like"/>
</dbReference>
<evidence type="ECO:0000313" key="9">
    <source>
        <dbReference type="EMBL" id="MDQ0483303.1"/>
    </source>
</evidence>
<dbReference type="PANTHER" id="PTHR18919">
    <property type="entry name" value="ACETYL-COA C-ACYLTRANSFERASE"/>
    <property type="match status" value="1"/>
</dbReference>
<evidence type="ECO:0000256" key="2">
    <source>
        <dbReference type="ARBA" id="ARBA00012705"/>
    </source>
</evidence>
<proteinExistence type="inferred from homology"/>
<protein>
    <recommendedName>
        <fullName evidence="2">acetyl-CoA C-acetyltransferase</fullName>
        <ecNumber evidence="2">2.3.1.9</ecNumber>
    </recommendedName>
    <alternativeName>
        <fullName evidence="5">Acetoacetyl-CoA thiolase</fullName>
    </alternativeName>
</protein>
<sequence length="389" mass="40976">MNRDPVIVSAVRTPIGRQGGAFASIPAHVLGAIALKEAVSRINLEMETIDDVIFGNVISGGGNIARLTALEAGLPLTIPGLTIDRQCGSGLNAINLAAQAIKAGDGDVYVVGGAESMSQAPYLMEKPTKPYSTMPPRFMKSRLSPDEIGDPPMGITAENLAEKYQITREEQDEFAHRSQVRMGKAMAEGYFDSQIASVSVPVRKGDPIVVSKDEHPRPETTLERLATLPPVFKKGGTVTAGSSSGLNDAASAVIVMSRERAEDLGLKPLAVIKSYAVTGVDPNIMGIGPVPATHKVMEQAGLSLEDMDLIEVNEAFAAQVLACDRELNMNSEKLNVNGGAIAHGHPLGATGAILATKAIYELDRREGRYALVTACIGGGQGIATILERA</sequence>
<comment type="similarity">
    <text evidence="1 6">Belongs to the thiolase-like superfamily. Thiolase family.</text>
</comment>
<evidence type="ECO:0000256" key="4">
    <source>
        <dbReference type="ARBA" id="ARBA00023315"/>
    </source>
</evidence>
<dbReference type="GeneID" id="301326996"/>
<evidence type="ECO:0000256" key="3">
    <source>
        <dbReference type="ARBA" id="ARBA00022679"/>
    </source>
</evidence>
<dbReference type="SUPFAM" id="SSF53901">
    <property type="entry name" value="Thiolase-like"/>
    <property type="match status" value="2"/>
</dbReference>
<dbReference type="InterPro" id="IPR020610">
    <property type="entry name" value="Thiolase_AS"/>
</dbReference>
<evidence type="ECO:0000313" key="10">
    <source>
        <dbReference type="Proteomes" id="UP001226720"/>
    </source>
</evidence>
<keyword evidence="10" id="KW-1185">Reference proteome</keyword>
<dbReference type="InterPro" id="IPR020616">
    <property type="entry name" value="Thiolase_N"/>
</dbReference>
<dbReference type="CDD" id="cd00751">
    <property type="entry name" value="thiolase"/>
    <property type="match status" value="1"/>
</dbReference>
<dbReference type="GO" id="GO:0003985">
    <property type="term" value="F:acetyl-CoA C-acetyltransferase activity"/>
    <property type="evidence" value="ECO:0007669"/>
    <property type="project" value="UniProtKB-EC"/>
</dbReference>
<evidence type="ECO:0000256" key="6">
    <source>
        <dbReference type="RuleBase" id="RU003557"/>
    </source>
</evidence>
<dbReference type="NCBIfam" id="TIGR01930">
    <property type="entry name" value="AcCoA-C-Actrans"/>
    <property type="match status" value="1"/>
</dbReference>
<dbReference type="InterPro" id="IPR002155">
    <property type="entry name" value="Thiolase"/>
</dbReference>
<gene>
    <name evidence="9" type="ORF">QO000_002275</name>
</gene>